<evidence type="ECO:0000256" key="1">
    <source>
        <dbReference type="SAM" id="SignalP"/>
    </source>
</evidence>
<dbReference type="OrthoDB" id="1095195at2"/>
<dbReference type="InterPro" id="IPR032183">
    <property type="entry name" value="PKD-like"/>
</dbReference>
<accession>A0A5B8W483</accession>
<keyword evidence="3" id="KW-1185">Reference proteome</keyword>
<evidence type="ECO:0000313" key="3">
    <source>
        <dbReference type="Proteomes" id="UP000321362"/>
    </source>
</evidence>
<dbReference type="EMBL" id="CP042437">
    <property type="protein sequence ID" value="QEC77775.1"/>
    <property type="molecule type" value="Genomic_DNA"/>
</dbReference>
<dbReference type="RefSeq" id="WP_147055778.1">
    <property type="nucleotide sequence ID" value="NZ_CP042437.1"/>
</dbReference>
<protein>
    <recommendedName>
        <fullName evidence="4">PKD-like family protein</fullName>
    </recommendedName>
</protein>
<dbReference type="SUPFAM" id="SSF101908">
    <property type="entry name" value="Putative isomerase YbhE"/>
    <property type="match status" value="1"/>
</dbReference>
<evidence type="ECO:0000313" key="2">
    <source>
        <dbReference type="EMBL" id="QEC77775.1"/>
    </source>
</evidence>
<sequence length="470" mass="52796">MKYKILYIPMLFALFFCACKKDLGNYKYNPPSQPIVVNFTDGTFNALVGDTLRLEPYVQFDDADYLKDLSYQWDIYVDEDARTDTYTGYPLAIVYNLPPKLRNAKLTVTDKRNGIKYFFPFKIQGNTQFSTGTTVLSVDNGVTKLSFIKPDRSVLSNLYFSLMGENLPNNPIQLFAKPLAYQPGTAEDYWVICQDPTKNSVTIDGNTMLRKKYFNEQFFVAPATITPQGFEASIGVPTGVINNKLYLSITSTAPFAPDFGKFSNPQSGTYTLSKFFTRTPGYFFGFDLATKAFVSFDGGGNYMGADYTVKGKAFNPLNTGMSDIVFMQAQPGQSYAYFRDTDGKIYEFSFYIDMDDYSQRAIETYYKREFKGETYVKADTKWQKSAVDVFYFTSDDKIYRYNPLNQDLRTLDANMGGKKVSMIKLSADGNTLTAGVPGSLYTLDVSVGKNGVVTKQLDGIPGSPVDIVIK</sequence>
<name>A0A5B8W483_9SPHI</name>
<feature type="signal peptide" evidence="1">
    <location>
        <begin position="1"/>
        <end position="20"/>
    </location>
</feature>
<feature type="chain" id="PRO_5022995574" description="PKD-like family protein" evidence="1">
    <location>
        <begin position="21"/>
        <end position="470"/>
    </location>
</feature>
<reference evidence="2 3" key="1">
    <citation type="journal article" date="2013" name="J. Microbiol.">
        <title>Mucilaginibacter ginsenosidivorax sp. nov., with ginsenoside converting activity isolated from sediment.</title>
        <authorList>
            <person name="Kim J.K."/>
            <person name="Choi T.E."/>
            <person name="Liu Q.M."/>
            <person name="Park H.Y."/>
            <person name="Yi T.H."/>
            <person name="Yoon M.H."/>
            <person name="Kim S.C."/>
            <person name="Im W.T."/>
        </authorList>
    </citation>
    <scope>NUCLEOTIDE SEQUENCE [LARGE SCALE GENOMIC DNA]</scope>
    <source>
        <strain evidence="2 3">KHI28</strain>
    </source>
</reference>
<dbReference type="Pfam" id="PF16407">
    <property type="entry name" value="PKD_2"/>
    <property type="match status" value="1"/>
</dbReference>
<dbReference type="Proteomes" id="UP000321362">
    <property type="component" value="Chromosome"/>
</dbReference>
<proteinExistence type="predicted"/>
<organism evidence="2 3">
    <name type="scientific">Mucilaginibacter ginsenosidivorax</name>
    <dbReference type="NCBI Taxonomy" id="862126"/>
    <lineage>
        <taxon>Bacteria</taxon>
        <taxon>Pseudomonadati</taxon>
        <taxon>Bacteroidota</taxon>
        <taxon>Sphingobacteriia</taxon>
        <taxon>Sphingobacteriales</taxon>
        <taxon>Sphingobacteriaceae</taxon>
        <taxon>Mucilaginibacter</taxon>
    </lineage>
</organism>
<evidence type="ECO:0008006" key="4">
    <source>
        <dbReference type="Google" id="ProtNLM"/>
    </source>
</evidence>
<gene>
    <name evidence="2" type="ORF">FSB76_18175</name>
</gene>
<keyword evidence="1" id="KW-0732">Signal</keyword>
<dbReference type="KEGG" id="mgk:FSB76_18175"/>
<dbReference type="PROSITE" id="PS51257">
    <property type="entry name" value="PROKAR_LIPOPROTEIN"/>
    <property type="match status" value="1"/>
</dbReference>
<dbReference type="AlphaFoldDB" id="A0A5B8W483"/>